<reference evidence="3" key="1">
    <citation type="journal article" date="2019" name="bioRxiv">
        <title>Genomics, evolutionary history and diagnostics of the Alternaria alternata species group including apple and Asian pear pathotypes.</title>
        <authorList>
            <person name="Armitage A.D."/>
            <person name="Cockerton H.M."/>
            <person name="Sreenivasaprasad S."/>
            <person name="Woodhall J.W."/>
            <person name="Lane C.R."/>
            <person name="Harrison R.J."/>
            <person name="Clarkson J.P."/>
        </authorList>
    </citation>
    <scope>NUCLEOTIDE SEQUENCE [LARGE SCALE GENOMIC DNA]</scope>
    <source>
        <strain evidence="3">FERA 1082</strain>
    </source>
</reference>
<sequence length="259" mass="28594">MATLSVPSPNLGSASLGDSIHRPLSTHGLPKQPRTMSPERPHRFSAKSYPPPALVHTPMTPQSLGPMSPPPMSAKSFGTFIDSEPSTPAYSPRMDHEWGDSSVVLVRPMSSSSEPSSPTEPVWRMLQPLPVKAPPKPKAIVASPQSMVAATTAKEISTNTSLSSHPTKQARHISRPQEIKLADLSQQDYTPKSEDIAKDDEKRLQEQTASTPTAATFGKLATKMKLMLRRKNTNAKKKEKKKRQYEEVDRIEDVHWTEM</sequence>
<dbReference type="Proteomes" id="UP000292402">
    <property type="component" value="Unassembled WGS sequence"/>
</dbReference>
<organism evidence="2 3">
    <name type="scientific">Alternaria tenuissima</name>
    <dbReference type="NCBI Taxonomy" id="119927"/>
    <lineage>
        <taxon>Eukaryota</taxon>
        <taxon>Fungi</taxon>
        <taxon>Dikarya</taxon>
        <taxon>Ascomycota</taxon>
        <taxon>Pezizomycotina</taxon>
        <taxon>Dothideomycetes</taxon>
        <taxon>Pleosporomycetidae</taxon>
        <taxon>Pleosporales</taxon>
        <taxon>Pleosporineae</taxon>
        <taxon>Pleosporaceae</taxon>
        <taxon>Alternaria</taxon>
        <taxon>Alternaria sect. Alternaria</taxon>
        <taxon>Alternaria alternata complex</taxon>
    </lineage>
</organism>
<name>A0A4Q4MM75_9PLEO</name>
<protein>
    <submittedName>
        <fullName evidence="2">Uncharacterized protein</fullName>
    </submittedName>
</protein>
<feature type="compositionally biased region" description="Polar residues" evidence="1">
    <location>
        <begin position="1"/>
        <end position="13"/>
    </location>
</feature>
<feature type="compositionally biased region" description="Polar residues" evidence="1">
    <location>
        <begin position="152"/>
        <end position="167"/>
    </location>
</feature>
<gene>
    <name evidence="2" type="ORF">AA0114_g4206</name>
</gene>
<feature type="region of interest" description="Disordered" evidence="1">
    <location>
        <begin position="152"/>
        <end position="213"/>
    </location>
</feature>
<evidence type="ECO:0000313" key="2">
    <source>
        <dbReference type="EMBL" id="RYN53851.1"/>
    </source>
</evidence>
<evidence type="ECO:0000313" key="3">
    <source>
        <dbReference type="Proteomes" id="UP000292402"/>
    </source>
</evidence>
<feature type="region of interest" description="Disordered" evidence="1">
    <location>
        <begin position="1"/>
        <end position="95"/>
    </location>
</feature>
<accession>A0A4Q4MM75</accession>
<proteinExistence type="predicted"/>
<feature type="compositionally biased region" description="Basic and acidic residues" evidence="1">
    <location>
        <begin position="191"/>
        <end position="205"/>
    </location>
</feature>
<comment type="caution">
    <text evidence="2">The sequence shown here is derived from an EMBL/GenBank/DDBJ whole genome shotgun (WGS) entry which is preliminary data.</text>
</comment>
<evidence type="ECO:0000256" key="1">
    <source>
        <dbReference type="SAM" id="MobiDB-lite"/>
    </source>
</evidence>
<dbReference type="EMBL" id="PDXA01000011">
    <property type="protein sequence ID" value="RYN53851.1"/>
    <property type="molecule type" value="Genomic_DNA"/>
</dbReference>
<dbReference type="AlphaFoldDB" id="A0A4Q4MM75"/>